<dbReference type="InterPro" id="IPR017853">
    <property type="entry name" value="GH"/>
</dbReference>
<gene>
    <name evidence="1" type="ORF">FPE_LOCUS12452</name>
</gene>
<dbReference type="Gene3D" id="3.20.20.80">
    <property type="entry name" value="Glycosidases"/>
    <property type="match status" value="1"/>
</dbReference>
<keyword evidence="2" id="KW-1185">Reference proteome</keyword>
<dbReference type="Proteomes" id="UP000834106">
    <property type="component" value="Chromosome 7"/>
</dbReference>
<proteinExistence type="predicted"/>
<protein>
    <submittedName>
        <fullName evidence="1">Uncharacterized protein</fullName>
    </submittedName>
</protein>
<dbReference type="PANTHER" id="PTHR31451:SF54">
    <property type="entry name" value="MANNAN ENDO-1,4-BETA-MANNOSIDASE 6"/>
    <property type="match status" value="1"/>
</dbReference>
<reference evidence="1" key="1">
    <citation type="submission" date="2023-05" db="EMBL/GenBank/DDBJ databases">
        <authorList>
            <person name="Huff M."/>
        </authorList>
    </citation>
    <scope>NUCLEOTIDE SEQUENCE</scope>
</reference>
<organism evidence="1 2">
    <name type="scientific">Fraxinus pennsylvanica</name>
    <dbReference type="NCBI Taxonomy" id="56036"/>
    <lineage>
        <taxon>Eukaryota</taxon>
        <taxon>Viridiplantae</taxon>
        <taxon>Streptophyta</taxon>
        <taxon>Embryophyta</taxon>
        <taxon>Tracheophyta</taxon>
        <taxon>Spermatophyta</taxon>
        <taxon>Magnoliopsida</taxon>
        <taxon>eudicotyledons</taxon>
        <taxon>Gunneridae</taxon>
        <taxon>Pentapetalae</taxon>
        <taxon>asterids</taxon>
        <taxon>lamiids</taxon>
        <taxon>Lamiales</taxon>
        <taxon>Oleaceae</taxon>
        <taxon>Oleeae</taxon>
        <taxon>Fraxinus</taxon>
    </lineage>
</organism>
<dbReference type="AlphaFoldDB" id="A0AAD1ZDK1"/>
<dbReference type="InterPro" id="IPR045053">
    <property type="entry name" value="MAN-like"/>
</dbReference>
<name>A0AAD1ZDK1_9LAMI</name>
<dbReference type="GO" id="GO:0016985">
    <property type="term" value="F:mannan endo-1,4-beta-mannosidase activity"/>
    <property type="evidence" value="ECO:0007669"/>
    <property type="project" value="UniProtKB-EC"/>
</dbReference>
<dbReference type="EMBL" id="OU503042">
    <property type="protein sequence ID" value="CAI9765022.1"/>
    <property type="molecule type" value="Genomic_DNA"/>
</dbReference>
<evidence type="ECO:0000313" key="2">
    <source>
        <dbReference type="Proteomes" id="UP000834106"/>
    </source>
</evidence>
<dbReference type="PANTHER" id="PTHR31451">
    <property type="match status" value="1"/>
</dbReference>
<accession>A0AAD1ZDK1</accession>
<evidence type="ECO:0000313" key="1">
    <source>
        <dbReference type="EMBL" id="CAI9765022.1"/>
    </source>
</evidence>
<dbReference type="SUPFAM" id="SSF51445">
    <property type="entry name" value="(Trans)glycosidases"/>
    <property type="match status" value="1"/>
</dbReference>
<sequence>MEEEILEYFGSDRRKKSWSTLVQYKSWCLTVGLTVCRTWAFNDGQWRALQKTPFVYDDEVFKYVKWGKAVGLNLTSDDDFFSHPTLQSYYKADVKVAEERHQSAVQALEVERRWEIEGGPTS</sequence>